<evidence type="ECO:0000256" key="6">
    <source>
        <dbReference type="ARBA" id="ARBA00022448"/>
    </source>
</evidence>
<dbReference type="GO" id="GO:0016020">
    <property type="term" value="C:membrane"/>
    <property type="evidence" value="ECO:0007669"/>
    <property type="project" value="UniProtKB-SubCell"/>
</dbReference>
<evidence type="ECO:0000256" key="8">
    <source>
        <dbReference type="ARBA" id="ARBA00022617"/>
    </source>
</evidence>
<feature type="transmembrane region" description="Helical" evidence="15">
    <location>
        <begin position="99"/>
        <end position="124"/>
    </location>
</feature>
<dbReference type="CDD" id="cd03495">
    <property type="entry name" value="SQR_TypeC_SdhD_like"/>
    <property type="match status" value="1"/>
</dbReference>
<reference evidence="16 17" key="1">
    <citation type="submission" date="2019-03" db="EMBL/GenBank/DDBJ databases">
        <title>Genomic Encyclopedia of Type Strains, Phase IV (KMG-IV): sequencing the most valuable type-strain genomes for metagenomic binning, comparative biology and taxonomic classification.</title>
        <authorList>
            <person name="Goeker M."/>
        </authorList>
    </citation>
    <scope>NUCLEOTIDE SEQUENCE [LARGE SCALE GENOMIC DNA]</scope>
    <source>
        <strain evidence="16 17">DSM 25287</strain>
    </source>
</reference>
<keyword evidence="9 15" id="KW-0812">Transmembrane</keyword>
<evidence type="ECO:0000256" key="1">
    <source>
        <dbReference type="ARBA" id="ARBA00001971"/>
    </source>
</evidence>
<organism evidence="16 17">
    <name type="scientific">Plasticicumulans lactativorans</name>
    <dbReference type="NCBI Taxonomy" id="1133106"/>
    <lineage>
        <taxon>Bacteria</taxon>
        <taxon>Pseudomonadati</taxon>
        <taxon>Pseudomonadota</taxon>
        <taxon>Gammaproteobacteria</taxon>
        <taxon>Candidatus Competibacteraceae</taxon>
        <taxon>Plasticicumulans</taxon>
    </lineage>
</organism>
<keyword evidence="10" id="KW-0479">Metal-binding</keyword>
<protein>
    <recommendedName>
        <fullName evidence="5">Succinate dehydrogenase hydrophobic membrane anchor subunit</fullName>
    </recommendedName>
</protein>
<keyword evidence="13" id="KW-0408">Iron</keyword>
<gene>
    <name evidence="16" type="ORF">EV699_11466</name>
</gene>
<comment type="pathway">
    <text evidence="4">Carbohydrate metabolism; tricarboxylic acid cycle.</text>
</comment>
<dbReference type="SUPFAM" id="SSF81343">
    <property type="entry name" value="Fumarate reductase respiratory complex transmembrane subunits"/>
    <property type="match status" value="1"/>
</dbReference>
<dbReference type="OrthoDB" id="9809280at2"/>
<evidence type="ECO:0000256" key="11">
    <source>
        <dbReference type="ARBA" id="ARBA00022982"/>
    </source>
</evidence>
<evidence type="ECO:0000256" key="4">
    <source>
        <dbReference type="ARBA" id="ARBA00005163"/>
    </source>
</evidence>
<dbReference type="UniPathway" id="UPA00223"/>
<dbReference type="InterPro" id="IPR000701">
    <property type="entry name" value="SuccDH_FuR_B_TM-su"/>
</dbReference>
<evidence type="ECO:0000256" key="13">
    <source>
        <dbReference type="ARBA" id="ARBA00023004"/>
    </source>
</evidence>
<dbReference type="RefSeq" id="WP_132543516.1">
    <property type="nucleotide sequence ID" value="NZ_SLWY01000014.1"/>
</dbReference>
<dbReference type="NCBIfam" id="TIGR02968">
    <property type="entry name" value="succ_dehyd_anc"/>
    <property type="match status" value="1"/>
</dbReference>
<keyword evidence="14 15" id="KW-0472">Membrane</keyword>
<evidence type="ECO:0000256" key="15">
    <source>
        <dbReference type="SAM" id="Phobius"/>
    </source>
</evidence>
<evidence type="ECO:0000313" key="17">
    <source>
        <dbReference type="Proteomes" id="UP000295765"/>
    </source>
</evidence>
<dbReference type="Pfam" id="PF01127">
    <property type="entry name" value="Sdh_cyt"/>
    <property type="match status" value="1"/>
</dbReference>
<keyword evidence="17" id="KW-1185">Reference proteome</keyword>
<name>A0A4R2L3W7_9GAMM</name>
<sequence>MSLRSPLGRVRGLGSAKEGVSHWWHQRLTALFLIPLVLWFVVSLLSVVHADHEGLKAWLARPLNAGLLVTFLGTTFFHAKLGLQVVIEDYVHTELVKLGALVAMNLVVLVLAATSVISVLRIAFGG</sequence>
<accession>A0A4R2L3W7</accession>
<proteinExistence type="predicted"/>
<dbReference type="AlphaFoldDB" id="A0A4R2L3W7"/>
<evidence type="ECO:0000256" key="5">
    <source>
        <dbReference type="ARBA" id="ARBA00019425"/>
    </source>
</evidence>
<evidence type="ECO:0000256" key="14">
    <source>
        <dbReference type="ARBA" id="ARBA00023136"/>
    </source>
</evidence>
<evidence type="ECO:0000313" key="16">
    <source>
        <dbReference type="EMBL" id="TCO80422.1"/>
    </source>
</evidence>
<dbReference type="GO" id="GO:0046872">
    <property type="term" value="F:metal ion binding"/>
    <property type="evidence" value="ECO:0007669"/>
    <property type="project" value="UniProtKB-KW"/>
</dbReference>
<feature type="transmembrane region" description="Helical" evidence="15">
    <location>
        <begin position="62"/>
        <end position="79"/>
    </location>
</feature>
<keyword evidence="11" id="KW-0249">Electron transport</keyword>
<comment type="function">
    <text evidence="2">Membrane-anchoring subunit of succinate dehydrogenase (SDH).</text>
</comment>
<keyword evidence="7" id="KW-0816">Tricarboxylic acid cycle</keyword>
<evidence type="ECO:0000256" key="9">
    <source>
        <dbReference type="ARBA" id="ARBA00022692"/>
    </source>
</evidence>
<dbReference type="InterPro" id="IPR034804">
    <property type="entry name" value="SQR/QFR_C/D"/>
</dbReference>
<evidence type="ECO:0000256" key="7">
    <source>
        <dbReference type="ARBA" id="ARBA00022532"/>
    </source>
</evidence>
<feature type="transmembrane region" description="Helical" evidence="15">
    <location>
        <begin position="30"/>
        <end position="50"/>
    </location>
</feature>
<evidence type="ECO:0000256" key="3">
    <source>
        <dbReference type="ARBA" id="ARBA00004141"/>
    </source>
</evidence>
<comment type="caution">
    <text evidence="16">The sequence shown here is derived from an EMBL/GenBank/DDBJ whole genome shotgun (WGS) entry which is preliminary data.</text>
</comment>
<evidence type="ECO:0000256" key="12">
    <source>
        <dbReference type="ARBA" id="ARBA00022989"/>
    </source>
</evidence>
<dbReference type="GO" id="GO:0006099">
    <property type="term" value="P:tricarboxylic acid cycle"/>
    <property type="evidence" value="ECO:0007669"/>
    <property type="project" value="UniProtKB-UniPathway"/>
</dbReference>
<dbReference type="Gene3D" id="1.20.1300.10">
    <property type="entry name" value="Fumarate reductase/succinate dehydrogenase, transmembrane subunit"/>
    <property type="match status" value="1"/>
</dbReference>
<keyword evidence="8" id="KW-0349">Heme</keyword>
<evidence type="ECO:0000256" key="10">
    <source>
        <dbReference type="ARBA" id="ARBA00022723"/>
    </source>
</evidence>
<keyword evidence="12 15" id="KW-1133">Transmembrane helix</keyword>
<keyword evidence="6" id="KW-0813">Transport</keyword>
<comment type="subcellular location">
    <subcellularLocation>
        <location evidence="3">Membrane</location>
        <topology evidence="3">Multi-pass membrane protein</topology>
    </subcellularLocation>
</comment>
<dbReference type="InterPro" id="IPR014312">
    <property type="entry name" value="Succ_DH_anchor"/>
</dbReference>
<evidence type="ECO:0000256" key="2">
    <source>
        <dbReference type="ARBA" id="ARBA00004050"/>
    </source>
</evidence>
<dbReference type="GO" id="GO:0020037">
    <property type="term" value="F:heme binding"/>
    <property type="evidence" value="ECO:0007669"/>
    <property type="project" value="InterPro"/>
</dbReference>
<dbReference type="Proteomes" id="UP000295765">
    <property type="component" value="Unassembled WGS sequence"/>
</dbReference>
<dbReference type="EMBL" id="SLWY01000014">
    <property type="protein sequence ID" value="TCO80422.1"/>
    <property type="molecule type" value="Genomic_DNA"/>
</dbReference>
<comment type="cofactor">
    <cofactor evidence="1">
        <name>heme</name>
        <dbReference type="ChEBI" id="CHEBI:30413"/>
    </cofactor>
</comment>